<accession>A0A1F7JHJ7</accession>
<dbReference type="EMBL" id="MGAV01000011">
    <property type="protein sequence ID" value="OGK55085.1"/>
    <property type="molecule type" value="Genomic_DNA"/>
</dbReference>
<evidence type="ECO:0000259" key="1">
    <source>
        <dbReference type="Pfam" id="PF18480"/>
    </source>
</evidence>
<name>A0A1F7JHJ7_9BACT</name>
<sequence>MSPRKIYRYKLLLDEMLPKRSRFPLLNNHHNLKHIVHDFKKSGIKDVEVVLFAKQEKMIIISKNFRHFRSLCLSHKVDLISITDKVPFEFIDKQVNAYLRKRQVHSMTGEEKRI</sequence>
<evidence type="ECO:0000313" key="2">
    <source>
        <dbReference type="EMBL" id="OGK55085.1"/>
    </source>
</evidence>
<protein>
    <recommendedName>
        <fullName evidence="1">DUF5615 domain-containing protein</fullName>
    </recommendedName>
</protein>
<comment type="caution">
    <text evidence="2">The sequence shown here is derived from an EMBL/GenBank/DDBJ whole genome shotgun (WGS) entry which is preliminary data.</text>
</comment>
<feature type="domain" description="DUF5615" evidence="1">
    <location>
        <begin position="10"/>
        <end position="75"/>
    </location>
</feature>
<dbReference type="Pfam" id="PF18480">
    <property type="entry name" value="DUF5615"/>
    <property type="match status" value="1"/>
</dbReference>
<gene>
    <name evidence="2" type="ORF">A3H78_03825</name>
</gene>
<organism evidence="2 3">
    <name type="scientific">Candidatus Roizmanbacteria bacterium RIFCSPLOWO2_02_FULL_36_11</name>
    <dbReference type="NCBI Taxonomy" id="1802071"/>
    <lineage>
        <taxon>Bacteria</taxon>
        <taxon>Candidatus Roizmaniibacteriota</taxon>
    </lineage>
</organism>
<evidence type="ECO:0000313" key="3">
    <source>
        <dbReference type="Proteomes" id="UP000177418"/>
    </source>
</evidence>
<dbReference type="Proteomes" id="UP000177418">
    <property type="component" value="Unassembled WGS sequence"/>
</dbReference>
<dbReference type="InterPro" id="IPR041049">
    <property type="entry name" value="DUF5615"/>
</dbReference>
<reference evidence="2 3" key="1">
    <citation type="journal article" date="2016" name="Nat. Commun.">
        <title>Thousands of microbial genomes shed light on interconnected biogeochemical processes in an aquifer system.</title>
        <authorList>
            <person name="Anantharaman K."/>
            <person name="Brown C.T."/>
            <person name="Hug L.A."/>
            <person name="Sharon I."/>
            <person name="Castelle C.J."/>
            <person name="Probst A.J."/>
            <person name="Thomas B.C."/>
            <person name="Singh A."/>
            <person name="Wilkins M.J."/>
            <person name="Karaoz U."/>
            <person name="Brodie E.L."/>
            <person name="Williams K.H."/>
            <person name="Hubbard S.S."/>
            <person name="Banfield J.F."/>
        </authorList>
    </citation>
    <scope>NUCLEOTIDE SEQUENCE [LARGE SCALE GENOMIC DNA]</scope>
</reference>
<dbReference type="AlphaFoldDB" id="A0A1F7JHJ7"/>
<proteinExistence type="predicted"/>